<gene>
    <name evidence="1" type="ORF">BMG03_14920</name>
</gene>
<dbReference type="PANTHER" id="PTHR37466:SF1">
    <property type="entry name" value="SLR1628 PROTEIN"/>
    <property type="match status" value="1"/>
</dbReference>
<dbReference type="EMBL" id="CP019437">
    <property type="protein sequence ID" value="AQS48935.1"/>
    <property type="molecule type" value="Genomic_DNA"/>
</dbReference>
<organism evidence="1 2">
    <name type="scientific">Thioclava nitratireducens</name>
    <dbReference type="NCBI Taxonomy" id="1915078"/>
    <lineage>
        <taxon>Bacteria</taxon>
        <taxon>Pseudomonadati</taxon>
        <taxon>Pseudomonadota</taxon>
        <taxon>Alphaproteobacteria</taxon>
        <taxon>Rhodobacterales</taxon>
        <taxon>Paracoccaceae</taxon>
        <taxon>Thioclava</taxon>
    </lineage>
</organism>
<dbReference type="RefSeq" id="WP_075776924.1">
    <property type="nucleotide sequence ID" value="NZ_CP019437.1"/>
</dbReference>
<evidence type="ECO:0000313" key="1">
    <source>
        <dbReference type="EMBL" id="AQS48935.1"/>
    </source>
</evidence>
<keyword evidence="2" id="KW-1185">Reference proteome</keyword>
<dbReference type="Gene3D" id="3.30.56.110">
    <property type="entry name" value="Protein of unknown function DUF2237"/>
    <property type="match status" value="1"/>
</dbReference>
<dbReference type="Proteomes" id="UP000185622">
    <property type="component" value="Chromosome"/>
</dbReference>
<dbReference type="PANTHER" id="PTHR37466">
    <property type="entry name" value="SLR1628 PROTEIN"/>
    <property type="match status" value="1"/>
</dbReference>
<accession>A0ABN4XA60</accession>
<dbReference type="Pfam" id="PF09996">
    <property type="entry name" value="DUF2237"/>
    <property type="match status" value="1"/>
</dbReference>
<name>A0ABN4XA60_9RHOB</name>
<reference evidence="1 2" key="1">
    <citation type="submission" date="2017-01" db="EMBL/GenBank/DDBJ databases">
        <title>The complete genome sequence of a sulfur-oxidizing marine bacterium Thioclava sp. 25B10_4T.</title>
        <authorList>
            <person name="Liu Y."/>
            <person name="Lai Q."/>
            <person name="Shao Z."/>
        </authorList>
    </citation>
    <scope>NUCLEOTIDE SEQUENCE [LARGE SCALE GENOMIC DNA]</scope>
    <source>
        <strain evidence="1 2">25B10_4</strain>
    </source>
</reference>
<dbReference type="InterPro" id="IPR018714">
    <property type="entry name" value="DUF2237"/>
</dbReference>
<sequence length="129" mass="14119">MQMYEAINVLGGPLQPCSLEPRTGFFRDGSCNTCWEDSGSHTVCAVMTSEFLAFSKYLGNDLSTPRPEYDFPGLKPGDRWCLCASRFLQAVQEGCAPEVMLASTHRDALRVVPFKVLADHAAEKKGGKG</sequence>
<evidence type="ECO:0008006" key="3">
    <source>
        <dbReference type="Google" id="ProtNLM"/>
    </source>
</evidence>
<protein>
    <recommendedName>
        <fullName evidence="3">DUF2237 domain-containing protein</fullName>
    </recommendedName>
</protein>
<evidence type="ECO:0000313" key="2">
    <source>
        <dbReference type="Proteomes" id="UP000185622"/>
    </source>
</evidence>
<proteinExistence type="predicted"/>